<keyword evidence="1 4" id="KW-0489">Methyltransferase</keyword>
<reference evidence="6" key="1">
    <citation type="submission" date="2017-02" db="EMBL/GenBank/DDBJ databases">
        <authorList>
            <person name="Varghese N."/>
            <person name="Submissions S."/>
        </authorList>
    </citation>
    <scope>NUCLEOTIDE SEQUENCE [LARGE SCALE GENOMIC DNA]</scope>
    <source>
        <strain evidence="6">ATCC 35199</strain>
    </source>
</reference>
<feature type="binding site" evidence="4">
    <location>
        <position position="160"/>
    </location>
    <ligand>
        <name>Mg(2+)</name>
        <dbReference type="ChEBI" id="CHEBI:18420"/>
    </ligand>
</feature>
<feature type="binding site" evidence="4">
    <location>
        <position position="161"/>
    </location>
    <ligand>
        <name>Mg(2+)</name>
        <dbReference type="ChEBI" id="CHEBI:18420"/>
    </ligand>
</feature>
<feature type="binding site" evidence="4">
    <location>
        <begin position="116"/>
        <end position="117"/>
    </location>
    <ligand>
        <name>S-adenosyl-L-methionine</name>
        <dbReference type="ChEBI" id="CHEBI:59789"/>
    </ligand>
</feature>
<organism evidence="5 6">
    <name type="scientific">Acetoanaerobium noterae</name>
    <dbReference type="NCBI Taxonomy" id="745369"/>
    <lineage>
        <taxon>Bacteria</taxon>
        <taxon>Bacillati</taxon>
        <taxon>Bacillota</taxon>
        <taxon>Clostridia</taxon>
        <taxon>Peptostreptococcales</taxon>
        <taxon>Filifactoraceae</taxon>
        <taxon>Acetoanaerobium</taxon>
    </lineage>
</organism>
<accession>A0A1T5CK55</accession>
<feature type="binding site" evidence="4">
    <location>
        <position position="134"/>
    </location>
    <ligand>
        <name>S-adenosyl-L-methionine</name>
        <dbReference type="ChEBI" id="CHEBI:59789"/>
    </ligand>
</feature>
<dbReference type="GO" id="GO:0008757">
    <property type="term" value="F:S-adenosylmethionine-dependent methyltransferase activity"/>
    <property type="evidence" value="ECO:0007669"/>
    <property type="project" value="TreeGrafter"/>
</dbReference>
<keyword evidence="3 4" id="KW-0949">S-adenosyl-L-methionine</keyword>
<dbReference type="SUPFAM" id="SSF53335">
    <property type="entry name" value="S-adenosyl-L-methionine-dependent methyltransferases"/>
    <property type="match status" value="1"/>
</dbReference>
<dbReference type="GO" id="GO:0000287">
    <property type="term" value="F:magnesium ion binding"/>
    <property type="evidence" value="ECO:0007669"/>
    <property type="project" value="UniProtKB-UniRule"/>
</dbReference>
<dbReference type="Proteomes" id="UP000243406">
    <property type="component" value="Unassembled WGS sequence"/>
</dbReference>
<dbReference type="PANTHER" id="PTHR10509:SF14">
    <property type="entry name" value="CAFFEOYL-COA O-METHYLTRANSFERASE 3-RELATED"/>
    <property type="match status" value="1"/>
</dbReference>
<comment type="catalytic activity">
    <reaction evidence="4">
        <text>5-hydroxyuridine(34) in tRNA + S-adenosyl-L-methionine = 5-methoxyuridine(34) in tRNA + S-adenosyl-L-homocysteine + H(+)</text>
        <dbReference type="Rhea" id="RHEA:60524"/>
        <dbReference type="Rhea" id="RHEA-COMP:13381"/>
        <dbReference type="Rhea" id="RHEA-COMP:15591"/>
        <dbReference type="ChEBI" id="CHEBI:15378"/>
        <dbReference type="ChEBI" id="CHEBI:57856"/>
        <dbReference type="ChEBI" id="CHEBI:59789"/>
        <dbReference type="ChEBI" id="CHEBI:136877"/>
        <dbReference type="ChEBI" id="CHEBI:143860"/>
    </reaction>
</comment>
<feature type="binding site" evidence="4">
    <location>
        <position position="134"/>
    </location>
    <ligand>
        <name>Mg(2+)</name>
        <dbReference type="ChEBI" id="CHEBI:18420"/>
    </ligand>
</feature>
<dbReference type="EC" id="2.1.1.-" evidence="4"/>
<dbReference type="GO" id="GO:0008171">
    <property type="term" value="F:O-methyltransferase activity"/>
    <property type="evidence" value="ECO:0007669"/>
    <property type="project" value="InterPro"/>
</dbReference>
<comment type="function">
    <text evidence="4">Catalyzes the methylation of 5-hydroxyuridine (ho5U) to form 5-methoxyuridine (mo5U) at position 34 in tRNAs.</text>
</comment>
<dbReference type="RefSeq" id="WP_079590037.1">
    <property type="nucleotide sequence ID" value="NZ_FUYN01000005.1"/>
</dbReference>
<comment type="similarity">
    <text evidence="4">Belongs to the class I-like SAM-binding methyltransferase superfamily. Cation-dependent O-methyltransferase family.</text>
</comment>
<evidence type="ECO:0000256" key="2">
    <source>
        <dbReference type="ARBA" id="ARBA00022679"/>
    </source>
</evidence>
<gene>
    <name evidence="4" type="primary">trmR</name>
    <name evidence="5" type="ORF">SAMN02745120_2233</name>
</gene>
<dbReference type="InterPro" id="IPR002935">
    <property type="entry name" value="SAM_O-MeTrfase"/>
</dbReference>
<feature type="binding site" evidence="4">
    <location>
        <position position="42"/>
    </location>
    <ligand>
        <name>S-adenosyl-L-methionine</name>
        <dbReference type="ChEBI" id="CHEBI:59789"/>
    </ligand>
</feature>
<keyword evidence="6" id="KW-1185">Reference proteome</keyword>
<evidence type="ECO:0000313" key="6">
    <source>
        <dbReference type="Proteomes" id="UP000243406"/>
    </source>
</evidence>
<dbReference type="OrthoDB" id="9799672at2"/>
<dbReference type="PANTHER" id="PTHR10509">
    <property type="entry name" value="O-METHYLTRANSFERASE-RELATED"/>
    <property type="match status" value="1"/>
</dbReference>
<keyword evidence="4" id="KW-0819">tRNA processing</keyword>
<protein>
    <recommendedName>
        <fullName evidence="4">tRNA 5-hydroxyuridine methyltransferase</fullName>
        <ecNumber evidence="4">2.1.1.-</ecNumber>
    </recommendedName>
    <alternativeName>
        <fullName evidence="4">ho5U methyltransferase</fullName>
    </alternativeName>
</protein>
<dbReference type="InterPro" id="IPR029063">
    <property type="entry name" value="SAM-dependent_MTases_sf"/>
</dbReference>
<sequence length="219" mass="24864">MYILDTINPRIVDDFINNLSCNKSNLIQDLHQYAIENKVPIIKDDVSSFIRNILLTKKPKRILELGTAIGYSAILMAETLSGNCTIDTIEKNNDMYDIAVKNIKISGYKINPIHGDALVEIKKLKNTYDFVFIDAAKGHYKEFFDLIIPKLNNEAIIIGDNILHKGLVCLPLNEVPRRQRTIVRNMKAFIDYIYANDNIRTSILPIGDGLMVNNILNTL</sequence>
<proteinExistence type="inferred from homology"/>
<dbReference type="HAMAP" id="MF_02217">
    <property type="entry name" value="TrmR_methyltr"/>
    <property type="match status" value="1"/>
</dbReference>
<dbReference type="Pfam" id="PF01596">
    <property type="entry name" value="Methyltransf_3"/>
    <property type="match status" value="1"/>
</dbReference>
<evidence type="ECO:0000256" key="4">
    <source>
        <dbReference type="HAMAP-Rule" id="MF_02217"/>
    </source>
</evidence>
<dbReference type="Gene3D" id="3.40.50.150">
    <property type="entry name" value="Vaccinia Virus protein VP39"/>
    <property type="match status" value="1"/>
</dbReference>
<dbReference type="GO" id="GO:0030488">
    <property type="term" value="P:tRNA methylation"/>
    <property type="evidence" value="ECO:0007669"/>
    <property type="project" value="UniProtKB-UniRule"/>
</dbReference>
<dbReference type="AlphaFoldDB" id="A0A1T5CK55"/>
<evidence type="ECO:0000256" key="1">
    <source>
        <dbReference type="ARBA" id="ARBA00022603"/>
    </source>
</evidence>
<keyword evidence="2 4" id="KW-0808">Transferase</keyword>
<dbReference type="InterPro" id="IPR043675">
    <property type="entry name" value="TrmR_methyltr"/>
</dbReference>
<dbReference type="InterPro" id="IPR050362">
    <property type="entry name" value="Cation-dep_OMT"/>
</dbReference>
<feature type="binding site" evidence="4">
    <location>
        <position position="72"/>
    </location>
    <ligand>
        <name>S-adenosyl-L-methionine</name>
        <dbReference type="ChEBI" id="CHEBI:59789"/>
    </ligand>
</feature>
<evidence type="ECO:0000313" key="5">
    <source>
        <dbReference type="EMBL" id="SKB59885.1"/>
    </source>
</evidence>
<comment type="subunit">
    <text evidence="4">Homodimer.</text>
</comment>
<keyword evidence="4" id="KW-0460">Magnesium</keyword>
<keyword evidence="4" id="KW-0479">Metal-binding</keyword>
<dbReference type="CDD" id="cd02440">
    <property type="entry name" value="AdoMet_MTases"/>
    <property type="match status" value="1"/>
</dbReference>
<feature type="binding site" evidence="4">
    <location>
        <position position="90"/>
    </location>
    <ligand>
        <name>S-adenosyl-L-methionine</name>
        <dbReference type="ChEBI" id="CHEBI:59789"/>
    </ligand>
</feature>
<evidence type="ECO:0000256" key="3">
    <source>
        <dbReference type="ARBA" id="ARBA00022691"/>
    </source>
</evidence>
<dbReference type="PROSITE" id="PS51682">
    <property type="entry name" value="SAM_OMT_I"/>
    <property type="match status" value="1"/>
</dbReference>
<name>A0A1T5CK55_9FIRM</name>
<dbReference type="EMBL" id="FUYN01000005">
    <property type="protein sequence ID" value="SKB59885.1"/>
    <property type="molecule type" value="Genomic_DNA"/>
</dbReference>
<dbReference type="GO" id="GO:0016300">
    <property type="term" value="F:tRNA (uridine) methyltransferase activity"/>
    <property type="evidence" value="ECO:0007669"/>
    <property type="project" value="UniProtKB-UniRule"/>
</dbReference>